<evidence type="ECO:0000256" key="10">
    <source>
        <dbReference type="SAM" id="Phobius"/>
    </source>
</evidence>
<evidence type="ECO:0000259" key="12">
    <source>
        <dbReference type="Pfam" id="PF00662"/>
    </source>
</evidence>
<evidence type="ECO:0000256" key="9">
    <source>
        <dbReference type="RuleBase" id="RU000320"/>
    </source>
</evidence>
<feature type="transmembrane region" description="Helical" evidence="10">
    <location>
        <begin position="364"/>
        <end position="384"/>
    </location>
</feature>
<dbReference type="GO" id="GO:0005886">
    <property type="term" value="C:plasma membrane"/>
    <property type="evidence" value="ECO:0007669"/>
    <property type="project" value="UniProtKB-SubCell"/>
</dbReference>
<dbReference type="InterPro" id="IPR050616">
    <property type="entry name" value="CPA3_Na-H_Antiporter_A"/>
</dbReference>
<feature type="transmembrane region" description="Helical" evidence="10">
    <location>
        <begin position="296"/>
        <end position="317"/>
    </location>
</feature>
<dbReference type="InterPro" id="IPR001750">
    <property type="entry name" value="ND/Mrp_TM"/>
</dbReference>
<evidence type="ECO:0000256" key="2">
    <source>
        <dbReference type="ARBA" id="ARBA00022448"/>
    </source>
</evidence>
<feature type="transmembrane region" description="Helical" evidence="10">
    <location>
        <begin position="677"/>
        <end position="695"/>
    </location>
</feature>
<dbReference type="GO" id="GO:0015297">
    <property type="term" value="F:antiporter activity"/>
    <property type="evidence" value="ECO:0007669"/>
    <property type="project" value="UniProtKB-KW"/>
</dbReference>
<feature type="domain" description="MrpA C-terminal/MbhE" evidence="14">
    <location>
        <begin position="672"/>
        <end position="751"/>
    </location>
</feature>
<dbReference type="PRINTS" id="PR01434">
    <property type="entry name" value="NADHDHGNASE5"/>
</dbReference>
<feature type="transmembrane region" description="Helical" evidence="10">
    <location>
        <begin position="267"/>
        <end position="284"/>
    </location>
</feature>
<keyword evidence="2" id="KW-0813">Transport</keyword>
<feature type="transmembrane region" description="Helical" evidence="10">
    <location>
        <begin position="446"/>
        <end position="468"/>
    </location>
</feature>
<keyword evidence="5 9" id="KW-0812">Transmembrane</keyword>
<feature type="transmembrane region" description="Helical" evidence="10">
    <location>
        <begin position="736"/>
        <end position="754"/>
    </location>
</feature>
<dbReference type="InterPro" id="IPR001516">
    <property type="entry name" value="Proton_antipo_N"/>
</dbReference>
<feature type="transmembrane region" description="Helical" evidence="10">
    <location>
        <begin position="106"/>
        <end position="135"/>
    </location>
</feature>
<sequence length="760" mass="79698">MAAIILTTLALCPVAAWLGRRRARWARLLALWPLAVTIWLALAFGSVLDGDIRVETLEWIPRLGLSPSFRLDGLSGLFALLISGIGTGIVFYAAHYFDDHPYSGRFQATLFAFMAAMLGVVLTDNGLALFVFWELTGFTSYLLIGFEHEKPEARRAALQALIVTGAGGLALLAGAVLLSDATGSPSLLAGAADPARLREHALYLPIVLCFLLAAFTKSAQFPFQFWLPNAMAAPTPVSAYLHSAAMVNAGVYLVARMTPALGGTPWWTTPIVVVAGLTMLGGAARAVREIDMKKILAFTTVSALGTMMLLLALGAPACIAAGLLYLVSHALYKGTLFLVTGIVDHEAGTRDVTRLSGLGRAMPFTAAAGALAAASMAGLPPFLGFLAKEQAYTAVLDQPLLPPALLAVLIVTSALLGAGGLLVGFGPFFTGARGAPPGVHEAPPGLWLAPLVLGALSLSGVAGAWVGGPLRAAATAAAGAPVSVEPSLWHGFTLPLLASAVTLAATLLVYRLRERWRRVAWPERLGTERLYDGALRILDAISERLAPPLQDASLPAYVLNFIVTTTVLVGGTLALTVGGLEPRGLLAPRIHEVLVVVLIVVAALSAVRAKTTMTAVLSLGTAGYGVALTFALYGAPDLAMTQFAVETLTAVIFVYVFWQFPQVVERSSRRIRVRDGLISLACGTMVAVLTFGAAVNPTSSRLRDFYAEAAPTLAHGRNVVNVILVDFRALDTLGEITVLVTAAVGVGALLRIAAAERAAR</sequence>
<feature type="transmembrane region" description="Helical" evidence="10">
    <location>
        <begin position="554"/>
        <end position="577"/>
    </location>
</feature>
<evidence type="ECO:0000259" key="13">
    <source>
        <dbReference type="Pfam" id="PF13244"/>
    </source>
</evidence>
<dbReference type="PANTHER" id="PTHR43373">
    <property type="entry name" value="NA(+)/H(+) ANTIPORTER SUBUNIT"/>
    <property type="match status" value="1"/>
</dbReference>
<dbReference type="Pfam" id="PF13244">
    <property type="entry name" value="MbhD"/>
    <property type="match status" value="1"/>
</dbReference>
<reference evidence="15 16" key="1">
    <citation type="submission" date="2015-09" db="EMBL/GenBank/DDBJ databases">
        <title>Sorangium comparison.</title>
        <authorList>
            <person name="Zaburannyi N."/>
            <person name="Bunk B."/>
            <person name="Overmann J."/>
            <person name="Mueller R."/>
        </authorList>
    </citation>
    <scope>NUCLEOTIDE SEQUENCE [LARGE SCALE GENOMIC DNA]</scope>
    <source>
        <strain evidence="15 16">So ceGT47</strain>
    </source>
</reference>
<keyword evidence="6 10" id="KW-1133">Transmembrane helix</keyword>
<evidence type="ECO:0000256" key="8">
    <source>
        <dbReference type="ARBA" id="ARBA00023136"/>
    </source>
</evidence>
<dbReference type="GO" id="GO:0006811">
    <property type="term" value="P:monoatomic ion transport"/>
    <property type="evidence" value="ECO:0007669"/>
    <property type="project" value="UniProtKB-KW"/>
</dbReference>
<evidence type="ECO:0000256" key="4">
    <source>
        <dbReference type="ARBA" id="ARBA00022475"/>
    </source>
</evidence>
<evidence type="ECO:0000313" key="16">
    <source>
        <dbReference type="Proteomes" id="UP000295781"/>
    </source>
</evidence>
<evidence type="ECO:0000259" key="14">
    <source>
        <dbReference type="Pfam" id="PF20501"/>
    </source>
</evidence>
<dbReference type="AlphaFoldDB" id="A0A4P2PW13"/>
<feature type="domain" description="NADH-Ubiquinone oxidoreductase (complex I) chain 5 N-terminal" evidence="12">
    <location>
        <begin position="63"/>
        <end position="106"/>
    </location>
</feature>
<feature type="transmembrane region" description="Helical" evidence="10">
    <location>
        <begin position="488"/>
        <end position="510"/>
    </location>
</feature>
<keyword evidence="3" id="KW-0050">Antiport</keyword>
<evidence type="ECO:0000259" key="11">
    <source>
        <dbReference type="Pfam" id="PF00361"/>
    </source>
</evidence>
<dbReference type="PANTHER" id="PTHR43373:SF1">
    <property type="entry name" value="NA(+)_H(+) ANTIPORTER SUBUNIT A"/>
    <property type="match status" value="1"/>
</dbReference>
<evidence type="ECO:0000256" key="7">
    <source>
        <dbReference type="ARBA" id="ARBA00023065"/>
    </source>
</evidence>
<organism evidence="15 16">
    <name type="scientific">Sorangium cellulosum</name>
    <name type="common">Polyangium cellulosum</name>
    <dbReference type="NCBI Taxonomy" id="56"/>
    <lineage>
        <taxon>Bacteria</taxon>
        <taxon>Pseudomonadati</taxon>
        <taxon>Myxococcota</taxon>
        <taxon>Polyangia</taxon>
        <taxon>Polyangiales</taxon>
        <taxon>Polyangiaceae</taxon>
        <taxon>Sorangium</taxon>
    </lineage>
</organism>
<comment type="subcellular location">
    <subcellularLocation>
        <location evidence="1">Cell membrane</location>
        <topology evidence="1">Multi-pass membrane protein</topology>
    </subcellularLocation>
    <subcellularLocation>
        <location evidence="9">Membrane</location>
        <topology evidence="9">Multi-pass membrane protein</topology>
    </subcellularLocation>
</comment>
<evidence type="ECO:0000256" key="3">
    <source>
        <dbReference type="ARBA" id="ARBA00022449"/>
    </source>
</evidence>
<keyword evidence="8 10" id="KW-0472">Membrane</keyword>
<dbReference type="EMBL" id="CP012670">
    <property type="protein sequence ID" value="AUX20663.1"/>
    <property type="molecule type" value="Genomic_DNA"/>
</dbReference>
<feature type="transmembrane region" description="Helical" evidence="10">
    <location>
        <begin position="614"/>
        <end position="633"/>
    </location>
</feature>
<evidence type="ECO:0000256" key="5">
    <source>
        <dbReference type="ARBA" id="ARBA00022692"/>
    </source>
</evidence>
<dbReference type="Pfam" id="PF20501">
    <property type="entry name" value="MbhE"/>
    <property type="match status" value="1"/>
</dbReference>
<feature type="transmembrane region" description="Helical" evidence="10">
    <location>
        <begin position="639"/>
        <end position="657"/>
    </location>
</feature>
<dbReference type="InterPro" id="IPR046806">
    <property type="entry name" value="MrpA_C/MbhE"/>
</dbReference>
<protein>
    <submittedName>
        <fullName evidence="15">NADH dehydrogenase</fullName>
    </submittedName>
</protein>
<proteinExistence type="predicted"/>
<accession>A0A4P2PW13</accession>
<dbReference type="Pfam" id="PF00361">
    <property type="entry name" value="Proton_antipo_M"/>
    <property type="match status" value="1"/>
</dbReference>
<evidence type="ECO:0000256" key="1">
    <source>
        <dbReference type="ARBA" id="ARBA00004651"/>
    </source>
</evidence>
<dbReference type="InterPro" id="IPR025383">
    <property type="entry name" value="MrpA_C/MbhD"/>
</dbReference>
<feature type="transmembrane region" description="Helical" evidence="10">
    <location>
        <begin position="156"/>
        <end position="178"/>
    </location>
</feature>
<evidence type="ECO:0000256" key="6">
    <source>
        <dbReference type="ARBA" id="ARBA00022989"/>
    </source>
</evidence>
<dbReference type="Pfam" id="PF00662">
    <property type="entry name" value="Proton_antipo_N"/>
    <property type="match status" value="1"/>
</dbReference>
<keyword evidence="4" id="KW-1003">Cell membrane</keyword>
<keyword evidence="7" id="KW-0406">Ion transport</keyword>
<feature type="transmembrane region" description="Helical" evidence="10">
    <location>
        <begin position="200"/>
        <end position="216"/>
    </location>
</feature>
<dbReference type="Proteomes" id="UP000295781">
    <property type="component" value="Chromosome"/>
</dbReference>
<dbReference type="OrthoDB" id="9805769at2"/>
<feature type="transmembrane region" description="Helical" evidence="10">
    <location>
        <begin position="323"/>
        <end position="343"/>
    </location>
</feature>
<feature type="domain" description="NADH:quinone oxidoreductase/Mrp antiporter transmembrane" evidence="11">
    <location>
        <begin position="127"/>
        <end position="398"/>
    </location>
</feature>
<name>A0A4P2PW13_SORCE</name>
<feature type="transmembrane region" description="Helical" evidence="10">
    <location>
        <begin position="589"/>
        <end position="607"/>
    </location>
</feature>
<feature type="transmembrane region" description="Helical" evidence="10">
    <location>
        <begin position="69"/>
        <end position="94"/>
    </location>
</feature>
<feature type="transmembrane region" description="Helical" evidence="10">
    <location>
        <begin position="26"/>
        <end position="48"/>
    </location>
</feature>
<feature type="transmembrane region" description="Helical" evidence="10">
    <location>
        <begin position="404"/>
        <end position="425"/>
    </location>
</feature>
<evidence type="ECO:0000313" key="15">
    <source>
        <dbReference type="EMBL" id="AUX20663.1"/>
    </source>
</evidence>
<feature type="domain" description="MrpA C-terminal/MbhD" evidence="13">
    <location>
        <begin position="597"/>
        <end position="661"/>
    </location>
</feature>
<gene>
    <name evidence="15" type="primary">ndh</name>
    <name evidence="15" type="ORF">SOCEGT47_011360</name>
</gene>